<reference evidence="2 3" key="1">
    <citation type="submission" date="2016-11" db="EMBL/GenBank/DDBJ databases">
        <authorList>
            <person name="Jaros S."/>
            <person name="Januszkiewicz K."/>
            <person name="Wedrychowicz H."/>
        </authorList>
    </citation>
    <scope>NUCLEOTIDE SEQUENCE [LARGE SCALE GENOMIC DNA]</scope>
    <source>
        <strain evidence="2 3">DSM 26897</strain>
    </source>
</reference>
<sequence length="40" mass="4849">MTEPKEHIPLFKSWKGWYLLVIAFLALLIGIFYWLTKYFA</sequence>
<evidence type="ECO:0000256" key="1">
    <source>
        <dbReference type="SAM" id="Phobius"/>
    </source>
</evidence>
<dbReference type="EMBL" id="FQUO01000022">
    <property type="protein sequence ID" value="SHG23571.1"/>
    <property type="molecule type" value="Genomic_DNA"/>
</dbReference>
<evidence type="ECO:0000313" key="3">
    <source>
        <dbReference type="Proteomes" id="UP000184368"/>
    </source>
</evidence>
<protein>
    <submittedName>
        <fullName evidence="2">Uncharacterized protein</fullName>
    </submittedName>
</protein>
<organism evidence="2 3">
    <name type="scientific">Cnuella takakiae</name>
    <dbReference type="NCBI Taxonomy" id="1302690"/>
    <lineage>
        <taxon>Bacteria</taxon>
        <taxon>Pseudomonadati</taxon>
        <taxon>Bacteroidota</taxon>
        <taxon>Chitinophagia</taxon>
        <taxon>Chitinophagales</taxon>
        <taxon>Chitinophagaceae</taxon>
        <taxon>Cnuella</taxon>
    </lineage>
</organism>
<keyword evidence="1" id="KW-0472">Membrane</keyword>
<proteinExistence type="predicted"/>
<keyword evidence="1" id="KW-1133">Transmembrane helix</keyword>
<dbReference type="AlphaFoldDB" id="A0A1M5I5P3"/>
<keyword evidence="3" id="KW-1185">Reference proteome</keyword>
<keyword evidence="1" id="KW-0812">Transmembrane</keyword>
<name>A0A1M5I5P3_9BACT</name>
<accession>A0A1M5I5P3</accession>
<feature type="transmembrane region" description="Helical" evidence="1">
    <location>
        <begin position="16"/>
        <end position="35"/>
    </location>
</feature>
<gene>
    <name evidence="2" type="ORF">SAMN05444008_1227</name>
</gene>
<dbReference type="Proteomes" id="UP000184368">
    <property type="component" value="Unassembled WGS sequence"/>
</dbReference>
<evidence type="ECO:0000313" key="2">
    <source>
        <dbReference type="EMBL" id="SHG23571.1"/>
    </source>
</evidence>
<dbReference type="RefSeq" id="WP_262485779.1">
    <property type="nucleotide sequence ID" value="NZ_FQUO01000022.1"/>
</dbReference>